<keyword evidence="8 10" id="KW-0675">Receptor</keyword>
<keyword evidence="5 10" id="KW-0552">Olfaction</keyword>
<evidence type="ECO:0000256" key="4">
    <source>
        <dbReference type="ARBA" id="ARBA00022692"/>
    </source>
</evidence>
<feature type="transmembrane region" description="Helical" evidence="10">
    <location>
        <begin position="133"/>
        <end position="153"/>
    </location>
</feature>
<feature type="transmembrane region" description="Helical" evidence="10">
    <location>
        <begin position="38"/>
        <end position="60"/>
    </location>
</feature>
<protein>
    <recommendedName>
        <fullName evidence="10">Odorant receptor</fullName>
    </recommendedName>
</protein>
<comment type="subcellular location">
    <subcellularLocation>
        <location evidence="1 10">Cell membrane</location>
        <topology evidence="1 10">Multi-pass membrane protein</topology>
    </subcellularLocation>
</comment>
<organism evidence="11 12">
    <name type="scientific">Neodiprion lecontei</name>
    <name type="common">Redheaded pine sawfly</name>
    <dbReference type="NCBI Taxonomy" id="441921"/>
    <lineage>
        <taxon>Eukaryota</taxon>
        <taxon>Metazoa</taxon>
        <taxon>Ecdysozoa</taxon>
        <taxon>Arthropoda</taxon>
        <taxon>Hexapoda</taxon>
        <taxon>Insecta</taxon>
        <taxon>Pterygota</taxon>
        <taxon>Neoptera</taxon>
        <taxon>Endopterygota</taxon>
        <taxon>Hymenoptera</taxon>
        <taxon>Tenthredinoidea</taxon>
        <taxon>Diprionidae</taxon>
        <taxon>Diprioninae</taxon>
        <taxon>Neodiprion</taxon>
    </lineage>
</organism>
<name>A0ABM3GE08_NEOLC</name>
<keyword evidence="7 10" id="KW-0472">Membrane</keyword>
<evidence type="ECO:0000256" key="5">
    <source>
        <dbReference type="ARBA" id="ARBA00022725"/>
    </source>
</evidence>
<feature type="transmembrane region" description="Helical" evidence="10">
    <location>
        <begin position="194"/>
        <end position="216"/>
    </location>
</feature>
<comment type="caution">
    <text evidence="10">Lacks conserved residue(s) required for the propagation of feature annotation.</text>
</comment>
<sequence length="419" mass="47351">MATAKTEESFSQVIRMNVALLKFSGTIPMDDEISSKTLLSCSLTIISGAALILHTSAYIYDFLIHAAFLETAIESLALIIALFGGLVRYLIAYWLRGDMHKILRTLDDLWKTASDDERRCVNSLMKGAKNLTYFFLSQCIFTIFFYTIAPLFVHLHDSNSNATRSLPYAFFTEVNQSPCYEILYFIQVFSMLNVGVTCVGVDMAGPLLITTVCGHLRVIRNRFRSMAQSMKIQMNDKSDIIIPRTCDRYNQAIVDSRLEIGINNPVETSVASELRSCLNYHKIILKICMHIERLTKIIFLTQLIGSTYILSAVGFKLTGNDQDKFKYSSQIVIGVVQLLICNWPPHDLMTESEAIADAAYFVPWYQWPSDLQKSIQIVILRAQKPVRLTAGKFMYLSLETFASMVSSAVSFFTVLRSLN</sequence>
<proteinExistence type="inferred from homology"/>
<keyword evidence="2" id="KW-1003">Cell membrane</keyword>
<keyword evidence="3 10" id="KW-0716">Sensory transduction</keyword>
<evidence type="ECO:0000313" key="12">
    <source>
        <dbReference type="RefSeq" id="XP_046598492.1"/>
    </source>
</evidence>
<dbReference type="Pfam" id="PF02949">
    <property type="entry name" value="7tm_6"/>
    <property type="match status" value="1"/>
</dbReference>
<evidence type="ECO:0000313" key="11">
    <source>
        <dbReference type="Proteomes" id="UP000829291"/>
    </source>
</evidence>
<evidence type="ECO:0000256" key="1">
    <source>
        <dbReference type="ARBA" id="ARBA00004651"/>
    </source>
</evidence>
<evidence type="ECO:0000256" key="10">
    <source>
        <dbReference type="RuleBase" id="RU351113"/>
    </source>
</evidence>
<evidence type="ECO:0000256" key="6">
    <source>
        <dbReference type="ARBA" id="ARBA00022989"/>
    </source>
</evidence>
<dbReference type="InterPro" id="IPR004117">
    <property type="entry name" value="7tm6_olfct_rcpt"/>
</dbReference>
<keyword evidence="6 10" id="KW-1133">Transmembrane helix</keyword>
<dbReference type="Proteomes" id="UP000829291">
    <property type="component" value="Chromosome 6"/>
</dbReference>
<feature type="transmembrane region" description="Helical" evidence="10">
    <location>
        <begin position="72"/>
        <end position="95"/>
    </location>
</feature>
<evidence type="ECO:0000256" key="9">
    <source>
        <dbReference type="ARBA" id="ARBA00023224"/>
    </source>
</evidence>
<reference evidence="12" key="1">
    <citation type="submission" date="2025-08" db="UniProtKB">
        <authorList>
            <consortium name="RefSeq"/>
        </authorList>
    </citation>
    <scope>IDENTIFICATION</scope>
    <source>
        <tissue evidence="12">Thorax and Abdomen</tissue>
    </source>
</reference>
<keyword evidence="4 10" id="KW-0812">Transmembrane</keyword>
<dbReference type="PANTHER" id="PTHR21137:SF35">
    <property type="entry name" value="ODORANT RECEPTOR 19A-RELATED"/>
    <property type="match status" value="1"/>
</dbReference>
<keyword evidence="9 10" id="KW-0807">Transducer</keyword>
<evidence type="ECO:0000256" key="2">
    <source>
        <dbReference type="ARBA" id="ARBA00022475"/>
    </source>
</evidence>
<dbReference type="RefSeq" id="XP_046598492.1">
    <property type="nucleotide sequence ID" value="XM_046742536.1"/>
</dbReference>
<feature type="transmembrane region" description="Helical" evidence="10">
    <location>
        <begin position="297"/>
        <end position="315"/>
    </location>
</feature>
<gene>
    <name evidence="12" type="primary">LOC124294935</name>
</gene>
<dbReference type="GeneID" id="124294935"/>
<keyword evidence="11" id="KW-1185">Reference proteome</keyword>
<evidence type="ECO:0000256" key="7">
    <source>
        <dbReference type="ARBA" id="ARBA00023136"/>
    </source>
</evidence>
<evidence type="ECO:0000256" key="8">
    <source>
        <dbReference type="ARBA" id="ARBA00023170"/>
    </source>
</evidence>
<comment type="similarity">
    <text evidence="10">Belongs to the insect chemoreceptor superfamily. Heteromeric odorant receptor channel (TC 1.A.69) family.</text>
</comment>
<evidence type="ECO:0000256" key="3">
    <source>
        <dbReference type="ARBA" id="ARBA00022606"/>
    </source>
</evidence>
<dbReference type="PANTHER" id="PTHR21137">
    <property type="entry name" value="ODORANT RECEPTOR"/>
    <property type="match status" value="1"/>
</dbReference>
<accession>A0ABM3GE08</accession>
<feature type="transmembrane region" description="Helical" evidence="10">
    <location>
        <begin position="393"/>
        <end position="415"/>
    </location>
</feature>